<sequence length="2123" mass="239023">MCEGQYYGNRCIAGAQTILFLFNHFSAGQLTDLMKYIIGKISFNCASDMDSAHQDVQLVLLRIISVVLAQCTIRFHSPEQAADNQPLPPVQKTPQQVGAEKETLLSDDDYCAEDDSATDEFGGSTSDGVGIGVCKSGNTNASDGLQNATVVSAHNDTLFTVQERSLMRNGRVRLGKFIASELINAGAIEYFLSLILNYTSTKSYESSDEVPFTTLTPTLLPSLAPIFDKRIVKSEVDNIFKWRFELLAETALKLPYQIKVILQDRLNLGSDWEICLCQLITADKALMGEKSQCKRRARKLLHLICLSDVVVYCKVRNAYKIREMVTQIKGLISDGAFNVEYLKLCKAQEILKSIADIVRKQRSVWQGVCVVEMPWLLRFGTFIPDCVSDTVLNLILLALRGSNDDCQDVVCCQIANSIFFSEKTYTLLKRLVNRHLMCENEERRFLLHALLRTLLQFASRPYQLMLLNYLYNDVWPYAQFMGLRAAQLADLLATYIPRFYTKEEIAKVYTDVAILVGKSLEFLQSSNDNMLYRKLSDVSVLRENPCFICAYQPEPLVSFKLSAIKLDSRFTTSAQMIKLISQFEVAPMESEITLALPIPVNTWNIILEIVEFHESPGNSATGTPEMVHCPRCSAAVPPNPGICPNCSENVFQCVKCRAINYDERDPFLCSSCGFCKYARLESSIVCRPLPSVQPIEDDEGRKTMQSEMKDLLADAEAERSEIAILRSLIESCGCVSETETRPNVLLRHANDQLFDKFVTGLNVEETDGSIVNALYRCAETHHATLIGMLVHLLAMRNELYRYDVRNGDEQLTDTPVAYEFYSTAKNCMTCTQALVIHCIALLQSLCVEKTVMDEIINGSFMFDRLVMMSNFGGSVANAVYEFIWNLAEASEEATAKMCELVKRGVVPSYLLAKSIMMGNFRLAHLFSRHWEQKLKCLVRTAILGDGDGEVDLNAIKVLRKLCSPNAFPQACDKEKNGERNLQTSENDATVETPPVLSSVAYAQNADEDAIAGSDFSSSLLPELSSEQQLASMEPPIPSSFASSLLKSASDYTTDAFSDVVMCSEKFPTRSWVDGSFSWVRYTELVAADNNGMLGKSAIEYLKCCLGESSRKNLIKNWLKKCMFSPFATTRYATCQLLLSLCYFANRNGSYELGSPVDCAYVIHMTLRWLKNVDEIDCNRLAEYFFFLKSLLKVHEIRNTLLSKPFFLHLEFVKLFQIACMKDYLSELKGTTTDLSFGQLSFYFIRLLCCLFEKDESGWTLLTDYSEELLPYLTRSASMLSCVSINQSQYVIMAATELDVLILRIAMKKPVRVLHFLLKRLMANKNNLRIQIYLLHIIQSIVQPMHEKKEDFSIYIEKDPLQEDYLQGRMMGNPYKSTDPGMGPLMRDIKKKICRDCELVALLDDENSMELLVDQKIISLDLLVVDVYEKMWRKQHPDQPLTVVYRMRGLLGDATEPFVKTIGDASSKNLEESKQSLRLAKSLGRIKGGLAAMTSVLDSIQLTSNGKSLLKELQSLLELCLKVESNRDVLIECGAIRRLLHVFELIQRSEVKDEFLNTIALQYLELANVLVTHMLGKNQSKESVDGATFEQMLWLLELSMSTKSELTEPLWEAVTSIVPNLCVGNTESMDALIETFRTSCNWNQIDSCTGNSRLSDDLKKLDTLCTITSSIHASASGKLLKDKLIESGLIRSACDYLLSNHPPLFNVSVEGPQWVKFLSRPSLKYVLKLLAGMAKNYEAAQEAIGATLLPILHRLEQISSNQHIGTLAENVMEELMENEKVAKQIMNVREQTKNKKKQMAMAMRQKQLSKLGMKLDESGQVKVLSRRTIDVPQTVSIDATGSCCICREHINTTEKVMTVYAFASRHCMEVVVDGRQFGFSTVSQLNFVHLECHITAVRMASSRDEWVSAALHNANTRCNIMIPVWSKKLTDSEMETAVQRLSSDLLAAVGCDTVSVNHVLVDISLLIDRFVKFRSFSEVTHGGGRESNIQYLCVLLLLAFYLRKCSPDLPLAPVQDFGQSLCNCLLTLSTEEWNMKKAEFVQQIYSTVSTNFATAKSELLIWAVIEKFQLDVLAGKYSSRAEFIQENFLTIMERCSKFVVEFDEKISQTSDFNAFRSALGLLFF</sequence>
<reference evidence="6" key="1">
    <citation type="submission" date="2016-04" db="UniProtKB">
        <authorList>
            <consortium name="WormBaseParasite"/>
        </authorList>
    </citation>
    <scope>IDENTIFICATION</scope>
</reference>
<protein>
    <submittedName>
        <fullName evidence="6">E3_UbLigase_R4 domain-containing protein</fullName>
    </submittedName>
</protein>
<dbReference type="PANTHER" id="PTHR21725:SF1">
    <property type="entry name" value="E3 UBIQUITIN-PROTEIN LIGASE UBR4"/>
    <property type="match status" value="1"/>
</dbReference>
<evidence type="ECO:0000313" key="5">
    <source>
        <dbReference type="Proteomes" id="UP000046393"/>
    </source>
</evidence>
<dbReference type="WBParaSite" id="SMUV_0000666301-mRNA-1">
    <property type="protein sequence ID" value="SMUV_0000666301-mRNA-1"/>
    <property type="gene ID" value="SMUV_0000666301"/>
</dbReference>
<dbReference type="STRING" id="451379.A0A0N5APS5"/>
<dbReference type="PANTHER" id="PTHR21725">
    <property type="entry name" value="E3 UBIQUITIN-PROTEIN LIGASE UBR4"/>
    <property type="match status" value="1"/>
</dbReference>
<dbReference type="InterPro" id="IPR025704">
    <property type="entry name" value="E3_Ub_ligase_UBR4_C"/>
</dbReference>
<comment type="similarity">
    <text evidence="1">Belongs to the UBR4 family.</text>
</comment>
<dbReference type="PROSITE" id="PS52043">
    <property type="entry name" value="UBR4_E3"/>
    <property type="match status" value="1"/>
</dbReference>
<keyword evidence="5" id="KW-1185">Reference proteome</keyword>
<feature type="domain" description="E3 ubiquitin-protein ligase UBR4-like" evidence="4">
    <location>
        <begin position="681"/>
        <end position="805"/>
    </location>
</feature>
<dbReference type="InterPro" id="IPR045189">
    <property type="entry name" value="UBR4-like"/>
</dbReference>
<keyword evidence="1" id="KW-0479">Metal-binding</keyword>
<evidence type="ECO:0000313" key="6">
    <source>
        <dbReference type="WBParaSite" id="SMUV_0000666301-mRNA-1"/>
    </source>
</evidence>
<keyword evidence="1" id="KW-0862">Zinc</keyword>
<keyword evidence="1" id="KW-0863">Zinc-finger</keyword>
<name>A0A0N5APS5_9BILA</name>
<dbReference type="Pfam" id="PF24079">
    <property type="entry name" value="UBR4"/>
    <property type="match status" value="1"/>
</dbReference>
<evidence type="ECO:0000256" key="1">
    <source>
        <dbReference type="PROSITE-ProRule" id="PRU01388"/>
    </source>
</evidence>
<accession>A0A0N5APS5</accession>
<evidence type="ECO:0000259" key="3">
    <source>
        <dbReference type="Pfam" id="PF13764"/>
    </source>
</evidence>
<feature type="domain" description="E3 ubiquitin ligase UBR4 C-terminal" evidence="3">
    <location>
        <begin position="1369"/>
        <end position="2046"/>
    </location>
</feature>
<dbReference type="InterPro" id="IPR056530">
    <property type="entry name" value="UBR4-like_dom"/>
</dbReference>
<evidence type="ECO:0000256" key="2">
    <source>
        <dbReference type="SAM" id="MobiDB-lite"/>
    </source>
</evidence>
<organism evidence="5 6">
    <name type="scientific">Syphacia muris</name>
    <dbReference type="NCBI Taxonomy" id="451379"/>
    <lineage>
        <taxon>Eukaryota</taxon>
        <taxon>Metazoa</taxon>
        <taxon>Ecdysozoa</taxon>
        <taxon>Nematoda</taxon>
        <taxon>Chromadorea</taxon>
        <taxon>Rhabditida</taxon>
        <taxon>Spirurina</taxon>
        <taxon>Oxyuridomorpha</taxon>
        <taxon>Oxyuroidea</taxon>
        <taxon>Oxyuridae</taxon>
        <taxon>Syphacia</taxon>
    </lineage>
</organism>
<evidence type="ECO:0000259" key="4">
    <source>
        <dbReference type="Pfam" id="PF24079"/>
    </source>
</evidence>
<dbReference type="Pfam" id="PF13764">
    <property type="entry name" value="E3_UbLigase_R4"/>
    <property type="match status" value="1"/>
</dbReference>
<dbReference type="Proteomes" id="UP000046393">
    <property type="component" value="Unplaced"/>
</dbReference>
<proteinExistence type="inferred from homology"/>
<dbReference type="GO" id="GO:0008270">
    <property type="term" value="F:zinc ion binding"/>
    <property type="evidence" value="ECO:0007669"/>
    <property type="project" value="UniProtKB-KW"/>
</dbReference>
<feature type="region of interest" description="Disordered" evidence="2">
    <location>
        <begin position="80"/>
        <end position="99"/>
    </location>
</feature>
<feature type="region of interest" description="UBR4 E3 catalytic module" evidence="1">
    <location>
        <begin position="1720"/>
        <end position="2123"/>
    </location>
</feature>